<dbReference type="PANTHER" id="PTHR47683:SF2">
    <property type="entry name" value="RNA-BINDING S4 DOMAIN-CONTAINING PROTEIN"/>
    <property type="match status" value="1"/>
</dbReference>
<reference evidence="7 8" key="1">
    <citation type="submission" date="2016-11" db="EMBL/GenBank/DDBJ databases">
        <title>Trade-off between light-utilization and light-protection in marine flavobacteria.</title>
        <authorList>
            <person name="Kumagai Y."/>
        </authorList>
    </citation>
    <scope>NUCLEOTIDE SEQUENCE [LARGE SCALE GENOMIC DNA]</scope>
    <source>
        <strain evidence="7 8">ATCC 700397</strain>
    </source>
</reference>
<dbReference type="EMBL" id="MQUA01000004">
    <property type="protein sequence ID" value="PQB09023.1"/>
    <property type="molecule type" value="Genomic_DNA"/>
</dbReference>
<evidence type="ECO:0000313" key="8">
    <source>
        <dbReference type="Proteomes" id="UP000239522"/>
    </source>
</evidence>
<keyword evidence="2 4" id="KW-0413">Isomerase</keyword>
<dbReference type="NCBIfam" id="TIGR00093">
    <property type="entry name" value="pseudouridine synthase"/>
    <property type="match status" value="1"/>
</dbReference>
<evidence type="ECO:0000256" key="1">
    <source>
        <dbReference type="ARBA" id="ARBA00008348"/>
    </source>
</evidence>
<accession>A0A2S7L2T2</accession>
<dbReference type="InterPro" id="IPR036986">
    <property type="entry name" value="S4_RNA-bd_sf"/>
</dbReference>
<sequence length="322" mass="36867">MDSNKNSSRGRQEGSKSRPQKDTKKNTSQKEGSKSASPRDSKKSTFQRDANKPTFQRDAKKSAPLNRKIVKKDFKKISPIKKSDDSSGIRLNKYIANSGVCSRREADTYIEHGSVEVNGKLVTEMGYKVQPDDIVRFDGTSITPEQKKYVLLNKPKNYITTMDDERGRKTVMELIMNASKERIYPVGRLDRNTTGLLLFTNDGDLAKKLTHPKHNVRKLYHASLDKKLELNDLEKLRGEVMIEGKKVFIDAISYVNGEPKTEIGIEIHSGRNRIVRKIFEHVGYKVNKLDRVVFAELTKKNLPRGRWRELTNLEVTNLKMMK</sequence>
<dbReference type="FunFam" id="3.10.290.10:FF:000003">
    <property type="entry name" value="Pseudouridine synthase"/>
    <property type="match status" value="1"/>
</dbReference>
<comment type="similarity">
    <text evidence="1 4">Belongs to the pseudouridine synthase RsuA family.</text>
</comment>
<evidence type="ECO:0000256" key="4">
    <source>
        <dbReference type="RuleBase" id="RU003887"/>
    </source>
</evidence>
<dbReference type="InterPro" id="IPR020103">
    <property type="entry name" value="PsdUridine_synth_cat_dom_sf"/>
</dbReference>
<dbReference type="SUPFAM" id="SSF55174">
    <property type="entry name" value="Alpha-L RNA-binding motif"/>
    <property type="match status" value="1"/>
</dbReference>
<dbReference type="InterPro" id="IPR018496">
    <property type="entry name" value="PsdUridine_synth_RsuA/RluB_CS"/>
</dbReference>
<organism evidence="7 8">
    <name type="scientific">Polaribacter filamentus</name>
    <dbReference type="NCBI Taxonomy" id="53483"/>
    <lineage>
        <taxon>Bacteria</taxon>
        <taxon>Pseudomonadati</taxon>
        <taxon>Bacteroidota</taxon>
        <taxon>Flavobacteriia</taxon>
        <taxon>Flavobacteriales</taxon>
        <taxon>Flavobacteriaceae</taxon>
    </lineage>
</organism>
<proteinExistence type="inferred from homology"/>
<dbReference type="SUPFAM" id="SSF55120">
    <property type="entry name" value="Pseudouridine synthase"/>
    <property type="match status" value="1"/>
</dbReference>
<dbReference type="CDD" id="cd00165">
    <property type="entry name" value="S4"/>
    <property type="match status" value="1"/>
</dbReference>
<dbReference type="CDD" id="cd02870">
    <property type="entry name" value="PseudoU_synth_RsuA_like"/>
    <property type="match status" value="1"/>
</dbReference>
<dbReference type="OrthoDB" id="9807213at2"/>
<dbReference type="GO" id="GO:0003723">
    <property type="term" value="F:RNA binding"/>
    <property type="evidence" value="ECO:0007669"/>
    <property type="project" value="UniProtKB-KW"/>
</dbReference>
<dbReference type="GO" id="GO:0120159">
    <property type="term" value="F:rRNA pseudouridine synthase activity"/>
    <property type="evidence" value="ECO:0007669"/>
    <property type="project" value="UniProtKB-ARBA"/>
</dbReference>
<dbReference type="PROSITE" id="PS01149">
    <property type="entry name" value="PSI_RSU"/>
    <property type="match status" value="1"/>
</dbReference>
<evidence type="ECO:0000313" key="7">
    <source>
        <dbReference type="EMBL" id="PQB09023.1"/>
    </source>
</evidence>
<dbReference type="Proteomes" id="UP000239522">
    <property type="component" value="Unassembled WGS sequence"/>
</dbReference>
<dbReference type="Gene3D" id="3.30.70.580">
    <property type="entry name" value="Pseudouridine synthase I, catalytic domain, N-terminal subdomain"/>
    <property type="match status" value="1"/>
</dbReference>
<feature type="compositionally biased region" description="Basic and acidic residues" evidence="5">
    <location>
        <begin position="31"/>
        <end position="43"/>
    </location>
</feature>
<dbReference type="InterPro" id="IPR050343">
    <property type="entry name" value="RsuA_PseudoU_synthase"/>
</dbReference>
<dbReference type="InterPro" id="IPR006145">
    <property type="entry name" value="PsdUridine_synth_RsuA/RluA"/>
</dbReference>
<dbReference type="RefSeq" id="WP_104808239.1">
    <property type="nucleotide sequence ID" value="NZ_MQUA01000004.1"/>
</dbReference>
<dbReference type="PROSITE" id="PS50889">
    <property type="entry name" value="S4"/>
    <property type="match status" value="1"/>
</dbReference>
<dbReference type="Pfam" id="PF00849">
    <property type="entry name" value="PseudoU_synth_2"/>
    <property type="match status" value="1"/>
</dbReference>
<evidence type="ECO:0000256" key="3">
    <source>
        <dbReference type="PROSITE-ProRule" id="PRU00182"/>
    </source>
</evidence>
<dbReference type="Gene3D" id="3.10.290.10">
    <property type="entry name" value="RNA-binding S4 domain"/>
    <property type="match status" value="1"/>
</dbReference>
<evidence type="ECO:0000259" key="6">
    <source>
        <dbReference type="SMART" id="SM00363"/>
    </source>
</evidence>
<name>A0A2S7L2T2_9FLAO</name>
<feature type="compositionally biased region" description="Basic and acidic residues" evidence="5">
    <location>
        <begin position="49"/>
        <end position="61"/>
    </location>
</feature>
<dbReference type="InterPro" id="IPR042092">
    <property type="entry name" value="PsdUridine_s_RsuA/RluB/E/F_cat"/>
</dbReference>
<dbReference type="SMART" id="SM00363">
    <property type="entry name" value="S4"/>
    <property type="match status" value="1"/>
</dbReference>
<dbReference type="InterPro" id="IPR000748">
    <property type="entry name" value="PsdUridine_synth_RsuA/RluB/E/F"/>
</dbReference>
<comment type="caution">
    <text evidence="7">The sequence shown here is derived from an EMBL/GenBank/DDBJ whole genome shotgun (WGS) entry which is preliminary data.</text>
</comment>
<dbReference type="InterPro" id="IPR020094">
    <property type="entry name" value="TruA/RsuA/RluB/E/F_N"/>
</dbReference>
<keyword evidence="8" id="KW-1185">Reference proteome</keyword>
<dbReference type="GO" id="GO:0000455">
    <property type="term" value="P:enzyme-directed rRNA pseudouridine synthesis"/>
    <property type="evidence" value="ECO:0007669"/>
    <property type="project" value="UniProtKB-ARBA"/>
</dbReference>
<dbReference type="Gene3D" id="3.30.70.1560">
    <property type="entry name" value="Alpha-L RNA-binding motif"/>
    <property type="match status" value="1"/>
</dbReference>
<feature type="region of interest" description="Disordered" evidence="5">
    <location>
        <begin position="1"/>
        <end position="67"/>
    </location>
</feature>
<gene>
    <name evidence="7" type="ORF">BST83_01350</name>
</gene>
<dbReference type="Pfam" id="PF01479">
    <property type="entry name" value="S4"/>
    <property type="match status" value="1"/>
</dbReference>
<feature type="domain" description="RNA-binding S4" evidence="6">
    <location>
        <begin position="89"/>
        <end position="156"/>
    </location>
</feature>
<feature type="compositionally biased region" description="Basic and acidic residues" evidence="5">
    <location>
        <begin position="10"/>
        <end position="25"/>
    </location>
</feature>
<evidence type="ECO:0000256" key="5">
    <source>
        <dbReference type="SAM" id="MobiDB-lite"/>
    </source>
</evidence>
<dbReference type="AlphaFoldDB" id="A0A2S7L2T2"/>
<keyword evidence="3" id="KW-0694">RNA-binding</keyword>
<dbReference type="PANTHER" id="PTHR47683">
    <property type="entry name" value="PSEUDOURIDINE SYNTHASE FAMILY PROTEIN-RELATED"/>
    <property type="match status" value="1"/>
</dbReference>
<dbReference type="InterPro" id="IPR002942">
    <property type="entry name" value="S4_RNA-bd"/>
</dbReference>
<evidence type="ECO:0000256" key="2">
    <source>
        <dbReference type="ARBA" id="ARBA00023235"/>
    </source>
</evidence>
<dbReference type="EC" id="5.4.99.-" evidence="4"/>
<protein>
    <recommendedName>
        <fullName evidence="4">Pseudouridine synthase</fullName>
        <ecNumber evidence="4">5.4.99.-</ecNumber>
    </recommendedName>
</protein>